<evidence type="ECO:0000313" key="2">
    <source>
        <dbReference type="EMBL" id="KAJ1118582.1"/>
    </source>
</evidence>
<feature type="region of interest" description="Disordered" evidence="1">
    <location>
        <begin position="72"/>
        <end position="121"/>
    </location>
</feature>
<accession>A0AAV7NU28</accession>
<comment type="caution">
    <text evidence="2">The sequence shown here is derived from an EMBL/GenBank/DDBJ whole genome shotgun (WGS) entry which is preliminary data.</text>
</comment>
<feature type="region of interest" description="Disordered" evidence="1">
    <location>
        <begin position="1"/>
        <end position="53"/>
    </location>
</feature>
<name>A0AAV7NU28_PLEWA</name>
<gene>
    <name evidence="2" type="ORF">NDU88_006773</name>
</gene>
<dbReference type="EMBL" id="JANPWB010000012">
    <property type="protein sequence ID" value="KAJ1118582.1"/>
    <property type="molecule type" value="Genomic_DNA"/>
</dbReference>
<protein>
    <submittedName>
        <fullName evidence="2">Uncharacterized protein</fullName>
    </submittedName>
</protein>
<organism evidence="2 3">
    <name type="scientific">Pleurodeles waltl</name>
    <name type="common">Iberian ribbed newt</name>
    <dbReference type="NCBI Taxonomy" id="8319"/>
    <lineage>
        <taxon>Eukaryota</taxon>
        <taxon>Metazoa</taxon>
        <taxon>Chordata</taxon>
        <taxon>Craniata</taxon>
        <taxon>Vertebrata</taxon>
        <taxon>Euteleostomi</taxon>
        <taxon>Amphibia</taxon>
        <taxon>Batrachia</taxon>
        <taxon>Caudata</taxon>
        <taxon>Salamandroidea</taxon>
        <taxon>Salamandridae</taxon>
        <taxon>Pleurodelinae</taxon>
        <taxon>Pleurodeles</taxon>
    </lineage>
</organism>
<proteinExistence type="predicted"/>
<sequence>MFGMTGVVTAPKKSPKRDAGHLGDVELSADVPSDSARAHKRMPFREGSLPGMMDEKLHHPIDLEVGSPKDIACDLVGDSSSGEDGKSVRPWHPRATLLDPQDLGDSDIFEPEGIYHPGSSD</sequence>
<evidence type="ECO:0000313" key="3">
    <source>
        <dbReference type="Proteomes" id="UP001066276"/>
    </source>
</evidence>
<reference evidence="2" key="1">
    <citation type="journal article" date="2022" name="bioRxiv">
        <title>Sequencing and chromosome-scale assembly of the giantPleurodeles waltlgenome.</title>
        <authorList>
            <person name="Brown T."/>
            <person name="Elewa A."/>
            <person name="Iarovenko S."/>
            <person name="Subramanian E."/>
            <person name="Araus A.J."/>
            <person name="Petzold A."/>
            <person name="Susuki M."/>
            <person name="Suzuki K.-i.T."/>
            <person name="Hayashi T."/>
            <person name="Toyoda A."/>
            <person name="Oliveira C."/>
            <person name="Osipova E."/>
            <person name="Leigh N.D."/>
            <person name="Simon A."/>
            <person name="Yun M.H."/>
        </authorList>
    </citation>
    <scope>NUCLEOTIDE SEQUENCE</scope>
    <source>
        <strain evidence="2">20211129_DDA</strain>
        <tissue evidence="2">Liver</tissue>
    </source>
</reference>
<dbReference type="AlphaFoldDB" id="A0AAV7NU28"/>
<evidence type="ECO:0000256" key="1">
    <source>
        <dbReference type="SAM" id="MobiDB-lite"/>
    </source>
</evidence>
<dbReference type="Proteomes" id="UP001066276">
    <property type="component" value="Chromosome 8"/>
</dbReference>
<keyword evidence="3" id="KW-1185">Reference proteome</keyword>